<keyword evidence="5" id="KW-0653">Protein transport</keyword>
<evidence type="ECO:0000256" key="12">
    <source>
        <dbReference type="ARBA" id="ARBA00046271"/>
    </source>
</evidence>
<keyword evidence="7" id="KW-0811">Translocation</keyword>
<dbReference type="InterPro" id="IPR035463">
    <property type="entry name" value="Pex13"/>
</dbReference>
<dbReference type="Proteomes" id="UP001307889">
    <property type="component" value="Chromosome 1"/>
</dbReference>
<name>A0ABN7A7B3_9HEMI</name>
<accession>A0ABN7A7B3</accession>
<comment type="subcellular location">
    <subcellularLocation>
        <location evidence="12">Peroxisome membrane</location>
    </subcellularLocation>
</comment>
<proteinExistence type="inferred from homology"/>
<evidence type="ECO:0000256" key="2">
    <source>
        <dbReference type="ARBA" id="ARBA00022443"/>
    </source>
</evidence>
<evidence type="ECO:0000256" key="14">
    <source>
        <dbReference type="SAM" id="MobiDB-lite"/>
    </source>
</evidence>
<reference evidence="16 17" key="1">
    <citation type="submission" date="2023-09" db="EMBL/GenBank/DDBJ databases">
        <title>Nesidiocoris tenuis whole genome shotgun sequence.</title>
        <authorList>
            <person name="Shibata T."/>
            <person name="Shimoda M."/>
            <person name="Kobayashi T."/>
            <person name="Uehara T."/>
        </authorList>
    </citation>
    <scope>NUCLEOTIDE SEQUENCE [LARGE SCALE GENOMIC DNA]</scope>
    <source>
        <strain evidence="16 17">Japan</strain>
    </source>
</reference>
<gene>
    <name evidence="16" type="ORF">NTJ_00664</name>
</gene>
<evidence type="ECO:0000256" key="7">
    <source>
        <dbReference type="ARBA" id="ARBA00023010"/>
    </source>
</evidence>
<evidence type="ECO:0000256" key="3">
    <source>
        <dbReference type="ARBA" id="ARBA00022448"/>
    </source>
</evidence>
<feature type="compositionally biased region" description="Polar residues" evidence="14">
    <location>
        <begin position="336"/>
        <end position="351"/>
    </location>
</feature>
<comment type="similarity">
    <text evidence="1">Belongs to the peroxin-13 family.</text>
</comment>
<evidence type="ECO:0000313" key="17">
    <source>
        <dbReference type="Proteomes" id="UP001307889"/>
    </source>
</evidence>
<feature type="region of interest" description="Disordered" evidence="14">
    <location>
        <begin position="319"/>
        <end position="410"/>
    </location>
</feature>
<dbReference type="SMART" id="SM00326">
    <property type="entry name" value="SH3"/>
    <property type="match status" value="1"/>
</dbReference>
<keyword evidence="4" id="KW-0812">Transmembrane</keyword>
<evidence type="ECO:0000256" key="5">
    <source>
        <dbReference type="ARBA" id="ARBA00022927"/>
    </source>
</evidence>
<evidence type="ECO:0000256" key="1">
    <source>
        <dbReference type="ARBA" id="ARBA00006033"/>
    </source>
</evidence>
<protein>
    <recommendedName>
        <fullName evidence="11">Peroxisomal membrane protein PEX13</fullName>
    </recommendedName>
    <alternativeName>
        <fullName evidence="10">Peroxin-13</fullName>
    </alternativeName>
</protein>
<evidence type="ECO:0000259" key="15">
    <source>
        <dbReference type="PROSITE" id="PS50002"/>
    </source>
</evidence>
<dbReference type="InterPro" id="IPR036028">
    <property type="entry name" value="SH3-like_dom_sf"/>
</dbReference>
<keyword evidence="3" id="KW-0813">Transport</keyword>
<evidence type="ECO:0000256" key="11">
    <source>
        <dbReference type="ARBA" id="ARBA00034535"/>
    </source>
</evidence>
<evidence type="ECO:0000256" key="4">
    <source>
        <dbReference type="ARBA" id="ARBA00022692"/>
    </source>
</evidence>
<keyword evidence="6" id="KW-1133">Transmembrane helix</keyword>
<keyword evidence="17" id="KW-1185">Reference proteome</keyword>
<keyword evidence="2 13" id="KW-0728">SH3 domain</keyword>
<dbReference type="PROSITE" id="PS50002">
    <property type="entry name" value="SH3"/>
    <property type="match status" value="1"/>
</dbReference>
<evidence type="ECO:0000256" key="9">
    <source>
        <dbReference type="ARBA" id="ARBA00023140"/>
    </source>
</evidence>
<keyword evidence="8" id="KW-0472">Membrane</keyword>
<dbReference type="EMBL" id="AP028909">
    <property type="protein sequence ID" value="BES87858.1"/>
    <property type="molecule type" value="Genomic_DNA"/>
</dbReference>
<dbReference type="Pfam" id="PF00018">
    <property type="entry name" value="SH3_1"/>
    <property type="match status" value="1"/>
</dbReference>
<dbReference type="PANTHER" id="PTHR19332">
    <property type="entry name" value="PEROXISOMAL MEMBRANE PROTEIN PEX13"/>
    <property type="match status" value="1"/>
</dbReference>
<dbReference type="Gene3D" id="2.30.30.40">
    <property type="entry name" value="SH3 Domains"/>
    <property type="match status" value="1"/>
</dbReference>
<evidence type="ECO:0000256" key="6">
    <source>
        <dbReference type="ARBA" id="ARBA00022989"/>
    </source>
</evidence>
<evidence type="ECO:0000256" key="13">
    <source>
        <dbReference type="PROSITE-ProRule" id="PRU00192"/>
    </source>
</evidence>
<keyword evidence="9" id="KW-0576">Peroxisome</keyword>
<evidence type="ECO:0000313" key="16">
    <source>
        <dbReference type="EMBL" id="BES87858.1"/>
    </source>
</evidence>
<dbReference type="Pfam" id="PF04088">
    <property type="entry name" value="Peroxin-13_N"/>
    <property type="match status" value="1"/>
</dbReference>
<feature type="compositionally biased region" description="Basic and acidic residues" evidence="14">
    <location>
        <begin position="356"/>
        <end position="394"/>
    </location>
</feature>
<dbReference type="InterPro" id="IPR001452">
    <property type="entry name" value="SH3_domain"/>
</dbReference>
<dbReference type="SUPFAM" id="SSF50044">
    <property type="entry name" value="SH3-domain"/>
    <property type="match status" value="1"/>
</dbReference>
<feature type="domain" description="SH3" evidence="15">
    <location>
        <begin position="261"/>
        <end position="321"/>
    </location>
</feature>
<organism evidence="16 17">
    <name type="scientific">Nesidiocoris tenuis</name>
    <dbReference type="NCBI Taxonomy" id="355587"/>
    <lineage>
        <taxon>Eukaryota</taxon>
        <taxon>Metazoa</taxon>
        <taxon>Ecdysozoa</taxon>
        <taxon>Arthropoda</taxon>
        <taxon>Hexapoda</taxon>
        <taxon>Insecta</taxon>
        <taxon>Pterygota</taxon>
        <taxon>Neoptera</taxon>
        <taxon>Paraneoptera</taxon>
        <taxon>Hemiptera</taxon>
        <taxon>Heteroptera</taxon>
        <taxon>Panheteroptera</taxon>
        <taxon>Cimicomorpha</taxon>
        <taxon>Miridae</taxon>
        <taxon>Dicyphina</taxon>
        <taxon>Nesidiocoris</taxon>
    </lineage>
</organism>
<dbReference type="InterPro" id="IPR007223">
    <property type="entry name" value="Peroxin-13_N"/>
</dbReference>
<evidence type="ECO:0000256" key="10">
    <source>
        <dbReference type="ARBA" id="ARBA00029693"/>
    </source>
</evidence>
<dbReference type="PANTHER" id="PTHR19332:SF1">
    <property type="entry name" value="PEROXISOMAL MEMBRANE PROTEIN PEX13"/>
    <property type="match status" value="1"/>
</dbReference>
<evidence type="ECO:0000256" key="8">
    <source>
        <dbReference type="ARBA" id="ARBA00023136"/>
    </source>
</evidence>
<sequence length="410" mass="44997">MSAPPRPWENSDGRANFNRMPLVNEFVGSQVGSQEVIAAPPPLPPRNRSTSYGSYGSSNGPMNSMYFGSGGMYGSSSYMSPYGGAGLFGGSPYGYNSSFPYRNMFDPRHEGADDSSPFQGIESVVRAISSLSMMMESTYQSMYMSLQAVLGVADNMERLRSVFVDLFGGLAVFRTFVWFAKKILYILGLIKDNPARESAWQAAAAQISGNGSGQPANRGRKAWPILAFFGLMCGGPFILSRFMTPPASSPSASAWDPYDPEDTVKCVAKYDFNTNHKGELPFRRGEVLMRQKTARGGWVLAVNRSKQMGLVPADRLKPITQLPASSKPEPRLSARSFPSSTSQQNYNQRPTAQPRGLDDDARYIDKNLKYDDKENDTVSNKGDRIVGNKIEPVRRASNGNVKGPEIDCEK</sequence>